<dbReference type="SUPFAM" id="SSF52151">
    <property type="entry name" value="FabD/lysophospholipase-like"/>
    <property type="match status" value="1"/>
</dbReference>
<dbReference type="InterPro" id="IPR050858">
    <property type="entry name" value="Mal-CoA-ACP_Trans/PKS_FabD"/>
</dbReference>
<evidence type="ECO:0000256" key="1">
    <source>
        <dbReference type="ARBA" id="ARBA00013258"/>
    </source>
</evidence>
<dbReference type="FunFam" id="3.30.70.250:FF:000001">
    <property type="entry name" value="Malonyl CoA-acyl carrier protein transacylase"/>
    <property type="match status" value="1"/>
</dbReference>
<evidence type="ECO:0000256" key="2">
    <source>
        <dbReference type="ARBA" id="ARBA00018953"/>
    </source>
</evidence>
<proteinExistence type="inferred from homology"/>
<feature type="domain" description="Malonyl-CoA:ACP transacylase (MAT)" evidence="8">
    <location>
        <begin position="5"/>
        <end position="313"/>
    </location>
</feature>
<gene>
    <name evidence="9" type="primary">fabD</name>
    <name evidence="9" type="ORF">CPBP_00679</name>
</gene>
<dbReference type="PANTHER" id="PTHR42681">
    <property type="entry name" value="MALONYL-COA-ACYL CARRIER PROTEIN TRANSACYLASE, MITOCHONDRIAL"/>
    <property type="match status" value="1"/>
</dbReference>
<keyword evidence="4 6" id="KW-0012">Acyltransferase</keyword>
<keyword evidence="3 6" id="KW-0808">Transferase</keyword>
<protein>
    <recommendedName>
        <fullName evidence="2 6">Malonyl CoA-acyl carrier protein transacylase</fullName>
        <ecNumber evidence="1 6">2.3.1.39</ecNumber>
    </recommendedName>
</protein>
<evidence type="ECO:0000313" key="10">
    <source>
        <dbReference type="Proteomes" id="UP000594001"/>
    </source>
</evidence>
<name>A0A7L9RU52_9PROT</name>
<dbReference type="GO" id="GO:0006633">
    <property type="term" value="P:fatty acid biosynthetic process"/>
    <property type="evidence" value="ECO:0007669"/>
    <property type="project" value="TreeGrafter"/>
</dbReference>
<dbReference type="PANTHER" id="PTHR42681:SF1">
    <property type="entry name" value="MALONYL-COA-ACYL CARRIER PROTEIN TRANSACYLASE, MITOCHONDRIAL"/>
    <property type="match status" value="1"/>
</dbReference>
<dbReference type="GO" id="GO:0005829">
    <property type="term" value="C:cytosol"/>
    <property type="evidence" value="ECO:0007669"/>
    <property type="project" value="TreeGrafter"/>
</dbReference>
<evidence type="ECO:0000256" key="4">
    <source>
        <dbReference type="ARBA" id="ARBA00023315"/>
    </source>
</evidence>
<dbReference type="InterPro" id="IPR016036">
    <property type="entry name" value="Malonyl_transacylase_ACP-bd"/>
</dbReference>
<evidence type="ECO:0000256" key="5">
    <source>
        <dbReference type="ARBA" id="ARBA00048462"/>
    </source>
</evidence>
<dbReference type="KEGG" id="pbal:CPBP_00679"/>
<dbReference type="InterPro" id="IPR024925">
    <property type="entry name" value="Malonyl_CoA-ACP_transAc"/>
</dbReference>
<dbReference type="Pfam" id="PF00698">
    <property type="entry name" value="Acyl_transf_1"/>
    <property type="match status" value="1"/>
</dbReference>
<dbReference type="Gene3D" id="3.30.70.250">
    <property type="entry name" value="Malonyl-CoA ACP transacylase, ACP-binding"/>
    <property type="match status" value="1"/>
</dbReference>
<dbReference type="InterPro" id="IPR004410">
    <property type="entry name" value="Malonyl_CoA-ACP_transAc_FabD"/>
</dbReference>
<evidence type="ECO:0000256" key="6">
    <source>
        <dbReference type="PIRNR" id="PIRNR000446"/>
    </source>
</evidence>
<sequence>MIAFLFPGQGSQTIGMGKAVYEAFSESREVIDAVDDALNQKLSTLMFDGAVEELSLTRNTQPALMAVSMAVFSVIQKHASKDISDAYFAGHSLGEYSAHAAIETFTLADTARLLRIRGDAMQQAVPVGIGAMAALIGAGGIEQAEALCELVSSSDAKCSVANDNSAEQIVISGHKSTIDQAIAKASEFGFRRALPLPVSAPFHCGLMAPAAVVMEQALEPIATPATLHGKLIANVTCDLVSTGDEAKALLVQQVVGRVRWRETIQSLTARGVTQFIEVGSGKVLAGLVKRIIPDAAVVSVENPADIEAMLKGIF</sequence>
<dbReference type="NCBIfam" id="TIGR00128">
    <property type="entry name" value="fabD"/>
    <property type="match status" value="1"/>
</dbReference>
<keyword evidence="10" id="KW-1185">Reference proteome</keyword>
<evidence type="ECO:0000259" key="8">
    <source>
        <dbReference type="SMART" id="SM00827"/>
    </source>
</evidence>
<evidence type="ECO:0000256" key="7">
    <source>
        <dbReference type="PIRSR" id="PIRSR000446-1"/>
    </source>
</evidence>
<dbReference type="InterPro" id="IPR001227">
    <property type="entry name" value="Ac_transferase_dom_sf"/>
</dbReference>
<dbReference type="GO" id="GO:0004314">
    <property type="term" value="F:[acyl-carrier-protein] S-malonyltransferase activity"/>
    <property type="evidence" value="ECO:0007669"/>
    <property type="project" value="UniProtKB-EC"/>
</dbReference>
<dbReference type="InterPro" id="IPR014043">
    <property type="entry name" value="Acyl_transferase_dom"/>
</dbReference>
<dbReference type="AlphaFoldDB" id="A0A7L9RU52"/>
<dbReference type="EC" id="2.3.1.39" evidence="1 6"/>
<organism evidence="9 10">
    <name type="scientific">Candidatus Bodocaedibacter vickermanii</name>
    <dbReference type="NCBI Taxonomy" id="2741701"/>
    <lineage>
        <taxon>Bacteria</taxon>
        <taxon>Pseudomonadati</taxon>
        <taxon>Pseudomonadota</taxon>
        <taxon>Alphaproteobacteria</taxon>
        <taxon>Holosporales</taxon>
        <taxon>Candidatus Paracaedibacteraceae</taxon>
        <taxon>Candidatus Bodocaedibacter</taxon>
    </lineage>
</organism>
<dbReference type="EMBL" id="CP054719">
    <property type="protein sequence ID" value="QOL19908.1"/>
    <property type="molecule type" value="Genomic_DNA"/>
</dbReference>
<evidence type="ECO:0000256" key="3">
    <source>
        <dbReference type="ARBA" id="ARBA00022679"/>
    </source>
</evidence>
<feature type="active site" evidence="7">
    <location>
        <position position="92"/>
    </location>
</feature>
<dbReference type="Proteomes" id="UP000594001">
    <property type="component" value="Chromosome"/>
</dbReference>
<dbReference type="Gene3D" id="3.40.366.10">
    <property type="entry name" value="Malonyl-Coenzyme A Acyl Carrier Protein, domain 2"/>
    <property type="match status" value="1"/>
</dbReference>
<comment type="similarity">
    <text evidence="6">Belongs to the fabD family.</text>
</comment>
<feature type="active site" evidence="7">
    <location>
        <position position="203"/>
    </location>
</feature>
<evidence type="ECO:0000313" key="9">
    <source>
        <dbReference type="EMBL" id="QOL19908.1"/>
    </source>
</evidence>
<reference evidence="9 10" key="1">
    <citation type="submission" date="2020-06" db="EMBL/GenBank/DDBJ databases">
        <title>The endosymbiont of the kinetoplastid Bodo saltans is a Paracaedibacter-like alpha-proteobacterium possessing a putative toxin-antitoxin system.</title>
        <authorList>
            <person name="Midha S."/>
            <person name="Rigden D.J."/>
            <person name="Siozios S."/>
            <person name="Hurst G.D.D."/>
            <person name="Jackson A.P."/>
        </authorList>
    </citation>
    <scope>NUCLEOTIDE SEQUENCE [LARGE SCALE GENOMIC DNA]</scope>
    <source>
        <strain evidence="9">Lake Konstanz</strain>
    </source>
</reference>
<dbReference type="PIRSF" id="PIRSF000446">
    <property type="entry name" value="Mct"/>
    <property type="match status" value="1"/>
</dbReference>
<dbReference type="SMART" id="SM00827">
    <property type="entry name" value="PKS_AT"/>
    <property type="match status" value="1"/>
</dbReference>
<accession>A0A7L9RU52</accession>
<dbReference type="SUPFAM" id="SSF55048">
    <property type="entry name" value="Probable ACP-binding domain of malonyl-CoA ACP transacylase"/>
    <property type="match status" value="1"/>
</dbReference>
<comment type="catalytic activity">
    <reaction evidence="5 6">
        <text>holo-[ACP] + malonyl-CoA = malonyl-[ACP] + CoA</text>
        <dbReference type="Rhea" id="RHEA:41792"/>
        <dbReference type="Rhea" id="RHEA-COMP:9623"/>
        <dbReference type="Rhea" id="RHEA-COMP:9685"/>
        <dbReference type="ChEBI" id="CHEBI:57287"/>
        <dbReference type="ChEBI" id="CHEBI:57384"/>
        <dbReference type="ChEBI" id="CHEBI:64479"/>
        <dbReference type="ChEBI" id="CHEBI:78449"/>
        <dbReference type="EC" id="2.3.1.39"/>
    </reaction>
</comment>
<dbReference type="InterPro" id="IPR016035">
    <property type="entry name" value="Acyl_Trfase/lysoPLipase"/>
</dbReference>